<comment type="caution">
    <text evidence="1">The sequence shown here is derived from an EMBL/GenBank/DDBJ whole genome shotgun (WGS) entry which is preliminary data.</text>
</comment>
<dbReference type="RefSeq" id="WP_136822484.1">
    <property type="nucleotide sequence ID" value="NZ_BMJX01000007.1"/>
</dbReference>
<reference evidence="1 2" key="1">
    <citation type="submission" date="2019-04" db="EMBL/GenBank/DDBJ databases">
        <title>Sphingobacterium olei sp. nov., isolated from oil-contaminated soil.</title>
        <authorList>
            <person name="Liu B."/>
        </authorList>
    </citation>
    <scope>NUCLEOTIDE SEQUENCE [LARGE SCALE GENOMIC DNA]</scope>
    <source>
        <strain evidence="1 2">Y3L14</strain>
    </source>
</reference>
<evidence type="ECO:0000313" key="2">
    <source>
        <dbReference type="Proteomes" id="UP000309872"/>
    </source>
</evidence>
<organism evidence="1 2">
    <name type="scientific">Sphingobacterium alkalisoli</name>
    <dbReference type="NCBI Taxonomy" id="1874115"/>
    <lineage>
        <taxon>Bacteria</taxon>
        <taxon>Pseudomonadati</taxon>
        <taxon>Bacteroidota</taxon>
        <taxon>Sphingobacteriia</taxon>
        <taxon>Sphingobacteriales</taxon>
        <taxon>Sphingobacteriaceae</taxon>
        <taxon>Sphingobacterium</taxon>
    </lineage>
</organism>
<keyword evidence="2" id="KW-1185">Reference proteome</keyword>
<name>A0A4U0GUN6_9SPHI</name>
<gene>
    <name evidence="1" type="ORF">FAZ19_19710</name>
</gene>
<dbReference type="Proteomes" id="UP000309872">
    <property type="component" value="Unassembled WGS sequence"/>
</dbReference>
<accession>A0A4U0GUN6</accession>
<dbReference type="EMBL" id="SUKA01000007">
    <property type="protein sequence ID" value="TJY62697.1"/>
    <property type="molecule type" value="Genomic_DNA"/>
</dbReference>
<dbReference type="OrthoDB" id="799350at2"/>
<evidence type="ECO:0000313" key="1">
    <source>
        <dbReference type="EMBL" id="TJY62697.1"/>
    </source>
</evidence>
<proteinExistence type="predicted"/>
<dbReference type="AlphaFoldDB" id="A0A4U0GUN6"/>
<protein>
    <submittedName>
        <fullName evidence="1">Uncharacterized protein</fullName>
    </submittedName>
</protein>
<sequence>MSNLRPKDVKGSTVLDRILKAFLSNKLDDLSEDDAFVLERITEVDNRLRKGYIVSEPRISVLTGETYQHSYNRPYRKKELAEWQIAQFGVSLSQAYMDIQMAEKFWLTTESRPDKEFARGMMIHWGEDAMAKAQADGDHRAAAAFYKEVAKIRGLDKPDVEGFNPEDFHPIRPVIVADPSELGFPMVENSDMVVANLLKELKKGVIEKIAEDAEEIEGEDSDGTV</sequence>